<reference evidence="1" key="1">
    <citation type="submission" date="2014-09" db="EMBL/GenBank/DDBJ databases">
        <authorList>
            <person name="Magalhaes I.L.F."/>
            <person name="Oliveira U."/>
            <person name="Santos F.R."/>
            <person name="Vidigal T.H.D.A."/>
            <person name="Brescovit A.D."/>
            <person name="Santos A.J."/>
        </authorList>
    </citation>
    <scope>NUCLEOTIDE SEQUENCE</scope>
    <source>
        <tissue evidence="1">Shoot tissue taken approximately 20 cm above the soil surface</tissue>
    </source>
</reference>
<protein>
    <submittedName>
        <fullName evidence="1">Uncharacterized protein</fullName>
    </submittedName>
</protein>
<proteinExistence type="predicted"/>
<dbReference type="EMBL" id="GBRH01239944">
    <property type="protein sequence ID" value="JAD57951.1"/>
    <property type="molecule type" value="Transcribed_RNA"/>
</dbReference>
<organism evidence="1">
    <name type="scientific">Arundo donax</name>
    <name type="common">Giant reed</name>
    <name type="synonym">Donax arundinaceus</name>
    <dbReference type="NCBI Taxonomy" id="35708"/>
    <lineage>
        <taxon>Eukaryota</taxon>
        <taxon>Viridiplantae</taxon>
        <taxon>Streptophyta</taxon>
        <taxon>Embryophyta</taxon>
        <taxon>Tracheophyta</taxon>
        <taxon>Spermatophyta</taxon>
        <taxon>Magnoliopsida</taxon>
        <taxon>Liliopsida</taxon>
        <taxon>Poales</taxon>
        <taxon>Poaceae</taxon>
        <taxon>PACMAD clade</taxon>
        <taxon>Arundinoideae</taxon>
        <taxon>Arundineae</taxon>
        <taxon>Arundo</taxon>
    </lineage>
</organism>
<evidence type="ECO:0000313" key="1">
    <source>
        <dbReference type="EMBL" id="JAD57951.1"/>
    </source>
</evidence>
<dbReference type="AlphaFoldDB" id="A0A0A9B3K4"/>
<sequence>MSVEEKDELLKKRREAYHRKKAEAALANVKLQCTCNKENMTPAKSSDCLHRSYMYELQKVPVPNQGPESIMTSTQASNFSIALQGTMNSYQLPSICSFR</sequence>
<reference evidence="1" key="2">
    <citation type="journal article" date="2015" name="Data Brief">
        <title>Shoot transcriptome of the giant reed, Arundo donax.</title>
        <authorList>
            <person name="Barrero R.A."/>
            <person name="Guerrero F.D."/>
            <person name="Moolhuijzen P."/>
            <person name="Goolsby J.A."/>
            <person name="Tidwell J."/>
            <person name="Bellgard S.E."/>
            <person name="Bellgard M.I."/>
        </authorList>
    </citation>
    <scope>NUCLEOTIDE SEQUENCE</scope>
    <source>
        <tissue evidence="1">Shoot tissue taken approximately 20 cm above the soil surface</tissue>
    </source>
</reference>
<name>A0A0A9B3K4_ARUDO</name>
<accession>A0A0A9B3K4</accession>